<feature type="compositionally biased region" description="Acidic residues" evidence="1">
    <location>
        <begin position="81"/>
        <end position="107"/>
    </location>
</feature>
<evidence type="ECO:0000313" key="4">
    <source>
        <dbReference type="Proteomes" id="UP000070412"/>
    </source>
</evidence>
<evidence type="ECO:0000313" key="2">
    <source>
        <dbReference type="EMBL" id="KAF7489515.1"/>
    </source>
</evidence>
<sequence length="117" mass="13028">MSNNVKKDPIPSTSTQPPSLRMMLLDSNNLFLFAAVNRDPSKRKIKPVESVISTFCSGDFDLEEDDSDYEPEDFKNKGDDIDLDSNDDESDENSESSEDDTGSDSNEDGNAGRRRRG</sequence>
<keyword evidence="4" id="KW-1185">Reference proteome</keyword>
<feature type="region of interest" description="Disordered" evidence="1">
    <location>
        <begin position="1"/>
        <end position="20"/>
    </location>
</feature>
<dbReference type="EnsemblMetazoa" id="SSS_5020s_mrna">
    <property type="protein sequence ID" value="KAF7489515.1"/>
    <property type="gene ID" value="SSS_5020"/>
</dbReference>
<reference evidence="2" key="2">
    <citation type="submission" date="2020-01" db="EMBL/GenBank/DDBJ databases">
        <authorList>
            <person name="Korhonen P.K.K."/>
            <person name="Guangxu M.G."/>
            <person name="Wang T.W."/>
            <person name="Stroehlein A.J.S."/>
            <person name="Young N.D."/>
            <person name="Ang C.-S.A."/>
            <person name="Fernando D.W.F."/>
            <person name="Lu H.L."/>
            <person name="Taylor S.T."/>
            <person name="Ehtesham M.E.M."/>
            <person name="Najaraj S.H.N."/>
            <person name="Harsha G.H.G."/>
            <person name="Madugundu A.M."/>
            <person name="Renuse S.R."/>
            <person name="Holt D.H."/>
            <person name="Pandey A.P."/>
            <person name="Papenfuss A.P."/>
            <person name="Gasser R.B.G."/>
            <person name="Fischer K.F."/>
        </authorList>
    </citation>
    <scope>NUCLEOTIDE SEQUENCE</scope>
    <source>
        <strain evidence="2">SSS_KF_BRIS2020</strain>
    </source>
</reference>
<evidence type="ECO:0000313" key="3">
    <source>
        <dbReference type="EnsemblMetazoa" id="KAF7489515.1"/>
    </source>
</evidence>
<gene>
    <name evidence="2" type="ORF">SSS_5020</name>
</gene>
<feature type="compositionally biased region" description="Acidic residues" evidence="1">
    <location>
        <begin position="60"/>
        <end position="71"/>
    </location>
</feature>
<accession>A0A834R4F4</accession>
<dbReference type="AlphaFoldDB" id="A0A834R4F4"/>
<dbReference type="Proteomes" id="UP000070412">
    <property type="component" value="Unassembled WGS sequence"/>
</dbReference>
<reference evidence="4" key="1">
    <citation type="journal article" date="2020" name="PLoS Negl. Trop. Dis.">
        <title>High-quality nuclear genome for Sarcoptes scabiei-A critical resource for a neglected parasite.</title>
        <authorList>
            <person name="Korhonen P.K."/>
            <person name="Gasser R.B."/>
            <person name="Ma G."/>
            <person name="Wang T."/>
            <person name="Stroehlein A.J."/>
            <person name="Young N.D."/>
            <person name="Ang C.S."/>
            <person name="Fernando D.D."/>
            <person name="Lu H.C."/>
            <person name="Taylor S."/>
            <person name="Reynolds S.L."/>
            <person name="Mofiz E."/>
            <person name="Najaraj S.H."/>
            <person name="Gowda H."/>
            <person name="Madugundu A."/>
            <person name="Renuse S."/>
            <person name="Holt D."/>
            <person name="Pandey A."/>
            <person name="Papenfuss A.T."/>
            <person name="Fischer K."/>
        </authorList>
    </citation>
    <scope>NUCLEOTIDE SEQUENCE [LARGE SCALE GENOMIC DNA]</scope>
</reference>
<organism evidence="2">
    <name type="scientific">Sarcoptes scabiei</name>
    <name type="common">Itch mite</name>
    <name type="synonym">Acarus scabiei</name>
    <dbReference type="NCBI Taxonomy" id="52283"/>
    <lineage>
        <taxon>Eukaryota</taxon>
        <taxon>Metazoa</taxon>
        <taxon>Ecdysozoa</taxon>
        <taxon>Arthropoda</taxon>
        <taxon>Chelicerata</taxon>
        <taxon>Arachnida</taxon>
        <taxon>Acari</taxon>
        <taxon>Acariformes</taxon>
        <taxon>Sarcoptiformes</taxon>
        <taxon>Astigmata</taxon>
        <taxon>Psoroptidia</taxon>
        <taxon>Sarcoptoidea</taxon>
        <taxon>Sarcoptidae</taxon>
        <taxon>Sarcoptinae</taxon>
        <taxon>Sarcoptes</taxon>
    </lineage>
</organism>
<dbReference type="EMBL" id="WVUK01000064">
    <property type="protein sequence ID" value="KAF7489515.1"/>
    <property type="molecule type" value="Genomic_DNA"/>
</dbReference>
<reference evidence="3" key="3">
    <citation type="submission" date="2022-06" db="UniProtKB">
        <authorList>
            <consortium name="EnsemblMetazoa"/>
        </authorList>
    </citation>
    <scope>IDENTIFICATION</scope>
</reference>
<proteinExistence type="predicted"/>
<evidence type="ECO:0000256" key="1">
    <source>
        <dbReference type="SAM" id="MobiDB-lite"/>
    </source>
</evidence>
<protein>
    <submittedName>
        <fullName evidence="2 3">Uncharacterized protein</fullName>
    </submittedName>
</protein>
<feature type="region of interest" description="Disordered" evidence="1">
    <location>
        <begin position="56"/>
        <end position="117"/>
    </location>
</feature>
<name>A0A834R4F4_SARSC</name>